<dbReference type="InterPro" id="IPR027417">
    <property type="entry name" value="P-loop_NTPase"/>
</dbReference>
<dbReference type="AlphaFoldDB" id="A0A839AAK6"/>
<feature type="repeat" description="TPR" evidence="2">
    <location>
        <begin position="105"/>
        <end position="138"/>
    </location>
</feature>
<dbReference type="Gene3D" id="3.40.50.300">
    <property type="entry name" value="P-loop containing nucleotide triphosphate hydrolases"/>
    <property type="match status" value="1"/>
</dbReference>
<reference evidence="3 4" key="1">
    <citation type="submission" date="2020-07" db="EMBL/GenBank/DDBJ databases">
        <title>Stappia sp., F7233, whole genome shotgun sequencing project.</title>
        <authorList>
            <person name="Jiang S."/>
            <person name="Liu Z.W."/>
            <person name="Du Z.J."/>
        </authorList>
    </citation>
    <scope>NUCLEOTIDE SEQUENCE [LARGE SCALE GENOMIC DNA]</scope>
    <source>
        <strain evidence="3 4">F7233</strain>
    </source>
</reference>
<evidence type="ECO:0000313" key="3">
    <source>
        <dbReference type="EMBL" id="MBA5775779.1"/>
    </source>
</evidence>
<proteinExistence type="predicted"/>
<dbReference type="SMART" id="SM00028">
    <property type="entry name" value="TPR"/>
    <property type="match status" value="4"/>
</dbReference>
<keyword evidence="1 3" id="KW-0808">Transferase</keyword>
<feature type="repeat" description="TPR" evidence="2">
    <location>
        <begin position="71"/>
        <end position="104"/>
    </location>
</feature>
<gene>
    <name evidence="3" type="ORF">H2509_01415</name>
</gene>
<dbReference type="SUPFAM" id="SSF48452">
    <property type="entry name" value="TPR-like"/>
    <property type="match status" value="1"/>
</dbReference>
<dbReference type="SUPFAM" id="SSF52540">
    <property type="entry name" value="P-loop containing nucleoside triphosphate hydrolases"/>
    <property type="match status" value="1"/>
</dbReference>
<accession>A0A839AAK6</accession>
<dbReference type="InterPro" id="IPR019734">
    <property type="entry name" value="TPR_rpt"/>
</dbReference>
<dbReference type="GO" id="GO:0008476">
    <property type="term" value="F:protein-tyrosine sulfotransferase activity"/>
    <property type="evidence" value="ECO:0007669"/>
    <property type="project" value="InterPro"/>
</dbReference>
<dbReference type="PROSITE" id="PS50005">
    <property type="entry name" value="TPR"/>
    <property type="match status" value="2"/>
</dbReference>
<dbReference type="Gene3D" id="1.25.40.10">
    <property type="entry name" value="Tetratricopeptide repeat domain"/>
    <property type="match status" value="1"/>
</dbReference>
<evidence type="ECO:0000313" key="4">
    <source>
        <dbReference type="Proteomes" id="UP000541109"/>
    </source>
</evidence>
<dbReference type="Pfam" id="PF13432">
    <property type="entry name" value="TPR_16"/>
    <property type="match status" value="1"/>
</dbReference>
<dbReference type="Proteomes" id="UP000541109">
    <property type="component" value="Unassembled WGS sequence"/>
</dbReference>
<dbReference type="PANTHER" id="PTHR12788">
    <property type="entry name" value="PROTEIN-TYROSINE SULFOTRANSFERASE 2"/>
    <property type="match status" value="1"/>
</dbReference>
<dbReference type="InterPro" id="IPR011990">
    <property type="entry name" value="TPR-like_helical_dom_sf"/>
</dbReference>
<dbReference type="Pfam" id="PF13469">
    <property type="entry name" value="Sulfotransfer_3"/>
    <property type="match status" value="1"/>
</dbReference>
<dbReference type="PANTHER" id="PTHR12788:SF10">
    <property type="entry name" value="PROTEIN-TYROSINE SULFOTRANSFERASE"/>
    <property type="match status" value="1"/>
</dbReference>
<dbReference type="EMBL" id="JACFXV010000029">
    <property type="protein sequence ID" value="MBA5775779.1"/>
    <property type="molecule type" value="Genomic_DNA"/>
</dbReference>
<sequence length="523" mass="59852">MNTAVAFDRALTLIENRKFKEAEPILLDLHHRAPQDARINFSLGLIYSEYDDLGLALDYLEKSASIATKKSIVFEELGRVLNRAMDYEAALEAARKAVKFDPQNAAARIVLGDAYAKLQRPVLAKQAYEAALKIKPGHVGALIAYSTLEKSLGNTERSNELLAQAREEAADVDLPSLLCEAANGQKHKERPDVLDKIEKLLEENPDLKRNQLANLHYAAAKVYDDLGEMKDAFRHFEKGKEFLYSPYSGKLRRWQIDSFKTYFSKSFFEERKDLGFESAKPVFVFGMPRSGTTLTEQIIGRHSQTVGAGELSYFSLEQKKLYNGRHIKPEIFFNISKMDEKDFRRIGRGYLSMIDAIGGKARRVVDKMPHNFENLWLMALLFPNATFIHLNRNPIDNCISIYTTPLRDGHNYASTQKNLGEYYCMYRELMDHWVDVLPVNIRQQSYEALVANQEEESRGLIAHAGLEWEDACLEFYKGDRQVTTFSISQVRKPMYKSSVDRWRRYDGVVDELIEALGPYGPKR</sequence>
<protein>
    <submittedName>
        <fullName evidence="3">Sulfotransferase</fullName>
    </submittedName>
</protein>
<evidence type="ECO:0000256" key="1">
    <source>
        <dbReference type="ARBA" id="ARBA00022679"/>
    </source>
</evidence>
<evidence type="ECO:0000256" key="2">
    <source>
        <dbReference type="PROSITE-ProRule" id="PRU00339"/>
    </source>
</evidence>
<dbReference type="InterPro" id="IPR026634">
    <property type="entry name" value="TPST-like"/>
</dbReference>
<keyword evidence="4" id="KW-1185">Reference proteome</keyword>
<comment type="caution">
    <text evidence="3">The sequence shown here is derived from an EMBL/GenBank/DDBJ whole genome shotgun (WGS) entry which is preliminary data.</text>
</comment>
<keyword evidence="2" id="KW-0802">TPR repeat</keyword>
<organism evidence="3 4">
    <name type="scientific">Stappia albiluteola</name>
    <dbReference type="NCBI Taxonomy" id="2758565"/>
    <lineage>
        <taxon>Bacteria</taxon>
        <taxon>Pseudomonadati</taxon>
        <taxon>Pseudomonadota</taxon>
        <taxon>Alphaproteobacteria</taxon>
        <taxon>Hyphomicrobiales</taxon>
        <taxon>Stappiaceae</taxon>
        <taxon>Stappia</taxon>
    </lineage>
</organism>
<dbReference type="RefSeq" id="WP_182161555.1">
    <property type="nucleotide sequence ID" value="NZ_JACFXV010000029.1"/>
</dbReference>
<name>A0A839AAK6_9HYPH</name>